<dbReference type="InterPro" id="IPR029061">
    <property type="entry name" value="THDP-binding"/>
</dbReference>
<dbReference type="InterPro" id="IPR009014">
    <property type="entry name" value="Transketo_C/PFOR_II"/>
</dbReference>
<protein>
    <recommendedName>
        <fullName evidence="2">dihydrolipoyllysine-residue succinyltransferase</fullName>
        <ecNumber evidence="2">2.3.1.61</ecNumber>
    </recommendedName>
</protein>
<dbReference type="Pfam" id="PF00676">
    <property type="entry name" value="E1_dh"/>
    <property type="match status" value="1"/>
</dbReference>
<dbReference type="PANTHER" id="PTHR43257">
    <property type="entry name" value="PYRUVATE DEHYDROGENASE E1 COMPONENT BETA SUBUNIT"/>
    <property type="match status" value="1"/>
</dbReference>
<dbReference type="FunFam" id="3.40.50.970:FF:000001">
    <property type="entry name" value="Pyruvate dehydrogenase E1 beta subunit"/>
    <property type="match status" value="1"/>
</dbReference>
<dbReference type="AlphaFoldDB" id="A0A2V1HKU1"/>
<comment type="catalytic activity">
    <reaction evidence="6">
        <text>N(6)-[(R)-lipoyl]-L-lysyl-[protein] + 2-oxoglutarate + H(+) = N(6)-[(R)-S(8)-succinyldihydrolipoyl]-L-lysyl-[protein] + CO2</text>
        <dbReference type="Rhea" id="RHEA:12188"/>
        <dbReference type="Rhea" id="RHEA-COMP:10474"/>
        <dbReference type="Rhea" id="RHEA-COMP:20092"/>
        <dbReference type="ChEBI" id="CHEBI:15378"/>
        <dbReference type="ChEBI" id="CHEBI:16526"/>
        <dbReference type="ChEBI" id="CHEBI:16810"/>
        <dbReference type="ChEBI" id="CHEBI:83099"/>
        <dbReference type="ChEBI" id="CHEBI:83120"/>
        <dbReference type="EC" id="1.2.4.2"/>
    </reaction>
</comment>
<dbReference type="GO" id="GO:0004591">
    <property type="term" value="F:oxoglutarate dehydrogenase (succinyl-transferring) activity"/>
    <property type="evidence" value="ECO:0007669"/>
    <property type="project" value="UniProtKB-EC"/>
</dbReference>
<dbReference type="Proteomes" id="UP000244893">
    <property type="component" value="Unassembled WGS sequence"/>
</dbReference>
<keyword evidence="5" id="KW-0786">Thiamine pyrophosphate</keyword>
<dbReference type="EC" id="2.3.1.61" evidence="2"/>
<dbReference type="SUPFAM" id="SSF52922">
    <property type="entry name" value="TK C-terminal domain-like"/>
    <property type="match status" value="1"/>
</dbReference>
<dbReference type="OrthoDB" id="9766715at2"/>
<dbReference type="Gene3D" id="3.40.50.920">
    <property type="match status" value="1"/>
</dbReference>
<evidence type="ECO:0000256" key="4">
    <source>
        <dbReference type="ARBA" id="ARBA00023002"/>
    </source>
</evidence>
<dbReference type="CDD" id="cd07036">
    <property type="entry name" value="TPP_PYR_E1-PDHc-beta_like"/>
    <property type="match status" value="1"/>
</dbReference>
<evidence type="ECO:0000313" key="8">
    <source>
        <dbReference type="EMBL" id="PVZ93233.1"/>
    </source>
</evidence>
<dbReference type="RefSeq" id="WP_116757828.1">
    <property type="nucleotide sequence ID" value="NZ_JBHUEX010000002.1"/>
</dbReference>
<dbReference type="GO" id="GO:0000287">
    <property type="term" value="F:magnesium ion binding"/>
    <property type="evidence" value="ECO:0007669"/>
    <property type="project" value="UniProtKB-ARBA"/>
</dbReference>
<reference evidence="8 9" key="1">
    <citation type="submission" date="2018-05" db="EMBL/GenBank/DDBJ databases">
        <title>Amnibacterium sp. M8JJ-5, whole genome shotgun sequence.</title>
        <authorList>
            <person name="Tuo L."/>
        </authorList>
    </citation>
    <scope>NUCLEOTIDE SEQUENCE [LARGE SCALE GENOMIC DNA]</scope>
    <source>
        <strain evidence="8 9">M8JJ-5</strain>
    </source>
</reference>
<feature type="domain" description="Transketolase-like pyrimidine-binding" evidence="7">
    <location>
        <begin position="336"/>
        <end position="511"/>
    </location>
</feature>
<organism evidence="8 9">
    <name type="scientific">Amnibacterium flavum</name>
    <dbReference type="NCBI Taxonomy" id="2173173"/>
    <lineage>
        <taxon>Bacteria</taxon>
        <taxon>Bacillati</taxon>
        <taxon>Actinomycetota</taxon>
        <taxon>Actinomycetes</taxon>
        <taxon>Micrococcales</taxon>
        <taxon>Microbacteriaceae</taxon>
        <taxon>Amnibacterium</taxon>
    </lineage>
</organism>
<evidence type="ECO:0000256" key="5">
    <source>
        <dbReference type="ARBA" id="ARBA00023052"/>
    </source>
</evidence>
<dbReference type="InterPro" id="IPR001017">
    <property type="entry name" value="DH_E1"/>
</dbReference>
<accession>A0A2V1HKU1</accession>
<evidence type="ECO:0000256" key="2">
    <source>
        <dbReference type="ARBA" id="ARBA00012945"/>
    </source>
</evidence>
<keyword evidence="4" id="KW-0560">Oxidoreductase</keyword>
<comment type="caution">
    <text evidence="8">The sequence shown here is derived from an EMBL/GenBank/DDBJ whole genome shotgun (WGS) entry which is preliminary data.</text>
</comment>
<proteinExistence type="predicted"/>
<dbReference type="Pfam" id="PF02779">
    <property type="entry name" value="Transket_pyr"/>
    <property type="match status" value="1"/>
</dbReference>
<dbReference type="InterPro" id="IPR005475">
    <property type="entry name" value="Transketolase-like_Pyr-bd"/>
</dbReference>
<evidence type="ECO:0000256" key="6">
    <source>
        <dbReference type="ARBA" id="ARBA00051911"/>
    </source>
</evidence>
<evidence type="ECO:0000313" key="9">
    <source>
        <dbReference type="Proteomes" id="UP000244893"/>
    </source>
</evidence>
<keyword evidence="3" id="KW-0816">Tricarboxylic acid cycle</keyword>
<dbReference type="GO" id="GO:0006099">
    <property type="term" value="P:tricarboxylic acid cycle"/>
    <property type="evidence" value="ECO:0007669"/>
    <property type="project" value="UniProtKB-KW"/>
</dbReference>
<dbReference type="CDD" id="cd02000">
    <property type="entry name" value="TPP_E1_PDC_ADC_BCADC"/>
    <property type="match status" value="1"/>
</dbReference>
<dbReference type="SUPFAM" id="SSF52518">
    <property type="entry name" value="Thiamin diphosphate-binding fold (THDP-binding)"/>
    <property type="match status" value="2"/>
</dbReference>
<dbReference type="SMART" id="SM00861">
    <property type="entry name" value="Transket_pyr"/>
    <property type="match status" value="1"/>
</dbReference>
<dbReference type="InterPro" id="IPR033248">
    <property type="entry name" value="Transketolase_C"/>
</dbReference>
<evidence type="ECO:0000256" key="1">
    <source>
        <dbReference type="ARBA" id="ARBA00001964"/>
    </source>
</evidence>
<evidence type="ECO:0000256" key="3">
    <source>
        <dbReference type="ARBA" id="ARBA00022532"/>
    </source>
</evidence>
<gene>
    <name evidence="8" type="ORF">DDQ50_16110</name>
</gene>
<dbReference type="PANTHER" id="PTHR43257:SF2">
    <property type="entry name" value="PYRUVATE DEHYDROGENASE E1 COMPONENT SUBUNIT BETA"/>
    <property type="match status" value="1"/>
</dbReference>
<dbReference type="EMBL" id="QEOP01000005">
    <property type="protein sequence ID" value="PVZ93233.1"/>
    <property type="molecule type" value="Genomic_DNA"/>
</dbReference>
<dbReference type="Gene3D" id="3.40.50.970">
    <property type="match status" value="2"/>
</dbReference>
<comment type="cofactor">
    <cofactor evidence="1">
        <name>thiamine diphosphate</name>
        <dbReference type="ChEBI" id="CHEBI:58937"/>
    </cofactor>
</comment>
<sequence>MLETPTRTTTGLDLYRTMLEIRTLEERALALGTDGTISGSMHFCAGQEAIPVGARAALRDGDKVVSTYRGHGWAVAWGVPMVKVLGEIAQRSGGINGGRAGSPYFMAPEYDFVGENSIVGAGIPIADGVAMAAQRAGRGQVCVVTIGDGAMNQGATHEGLNFAAVQALPVIFIVENNLWSEMTPISSTTRVINLSERASGYGIPAITIDGNDPETVRRAVSDAADRARSGGGPTLIEARTVRLMGHYNKDGEHYRTLEDREDSRSLDPLPRLRTQLLAGGVSETDIASLEGEVVQLLDEIVAEVLAMPLPDPLTALDHVYTPSSAIGAIETETRHWPYWRAVNEALRAELRERPETLLYGEDVGFAGGIFGVTRQLQREFGEDRVFDTPISESAMLGSAVGAAMEGLRPIVEIMWADFMFVAFDQLINQAANIRYISGGTRSVPMVVRTQQGVTAGSCAQHSRNVEALLAHIPGIRVGIPSRPADAYSMLRAAIADDDPVVIIESRSQYQVKGDVTTTESAGPIGGAVRRRQGTDVAIISWGPMVNTAEEAAVILEAEGVSASVLDLRWLNPLDEAAVFAIVEEAGGRVVVVHEAVTRGGFGAEIVALISASAHLATPIVRLGTPDVPMPASPVLQAALIPSVGSIVDAAKRAIAGN</sequence>
<keyword evidence="9" id="KW-1185">Reference proteome</keyword>
<name>A0A2V1HKU1_9MICO</name>
<dbReference type="GO" id="GO:0004149">
    <property type="term" value="F:dihydrolipoyllysine-residue succinyltransferase activity"/>
    <property type="evidence" value="ECO:0007669"/>
    <property type="project" value="UniProtKB-EC"/>
</dbReference>
<evidence type="ECO:0000259" key="7">
    <source>
        <dbReference type="SMART" id="SM00861"/>
    </source>
</evidence>
<dbReference type="Pfam" id="PF02780">
    <property type="entry name" value="Transketolase_C"/>
    <property type="match status" value="1"/>
</dbReference>